<dbReference type="Pfam" id="PF03699">
    <property type="entry name" value="UPF0182"/>
    <property type="match status" value="1"/>
</dbReference>
<gene>
    <name evidence="6" type="ordered locus">CSE_14030</name>
</gene>
<feature type="transmembrane region" description="Helical" evidence="5">
    <location>
        <begin position="165"/>
        <end position="193"/>
    </location>
</feature>
<comment type="subcellular location">
    <subcellularLocation>
        <location evidence="5">Cell membrane</location>
        <topology evidence="5">Multi-pass membrane protein</topology>
    </subcellularLocation>
</comment>
<reference evidence="6 7" key="1">
    <citation type="submission" date="2011-01" db="EMBL/GenBank/DDBJ databases">
        <title>Whole genome sequence of Caldisericum exile AZM16c01.</title>
        <authorList>
            <person name="Narita-Yamada S."/>
            <person name="Kawakoshi A."/>
            <person name="Nakamura S."/>
            <person name="Sasagawa M."/>
            <person name="Fukada J."/>
            <person name="Sekine M."/>
            <person name="Kato Y."/>
            <person name="Fukai R."/>
            <person name="Sasaki K."/>
            <person name="Hanamaki A."/>
            <person name="Narita H."/>
            <person name="Konno Y."/>
            <person name="Mori K."/>
            <person name="Yamazaki S."/>
            <person name="Suzuki K."/>
            <person name="Fujita N."/>
        </authorList>
    </citation>
    <scope>NUCLEOTIDE SEQUENCE [LARGE SCALE GENOMIC DNA]</scope>
    <source>
        <strain evidence="7">DSM 21853 / NBRC 104410 / AZM16c01</strain>
    </source>
</reference>
<protein>
    <recommendedName>
        <fullName evidence="5">UPF0182 protein CSE_14030</fullName>
    </recommendedName>
</protein>
<evidence type="ECO:0000313" key="6">
    <source>
        <dbReference type="EMBL" id="BAL81529.1"/>
    </source>
</evidence>
<dbReference type="HAMAP" id="MF_01600">
    <property type="entry name" value="UPF0182"/>
    <property type="match status" value="1"/>
</dbReference>
<dbReference type="Proteomes" id="UP000004793">
    <property type="component" value="Chromosome"/>
</dbReference>
<evidence type="ECO:0000256" key="1">
    <source>
        <dbReference type="ARBA" id="ARBA00022475"/>
    </source>
</evidence>
<dbReference type="KEGG" id="cex:CSE_14030"/>
<comment type="similarity">
    <text evidence="5">Belongs to the UPF0182 family.</text>
</comment>
<dbReference type="OrthoDB" id="9763654at2"/>
<feature type="transmembrane region" description="Helical" evidence="5">
    <location>
        <begin position="214"/>
        <end position="239"/>
    </location>
</feature>
<evidence type="ECO:0000313" key="7">
    <source>
        <dbReference type="Proteomes" id="UP000004793"/>
    </source>
</evidence>
<name>A0A7U6JGC6_CALEA</name>
<dbReference type="PANTHER" id="PTHR39344:SF1">
    <property type="entry name" value="UPF0182 PROTEIN SLL1060"/>
    <property type="match status" value="1"/>
</dbReference>
<dbReference type="GO" id="GO:0005576">
    <property type="term" value="C:extracellular region"/>
    <property type="evidence" value="ECO:0007669"/>
    <property type="project" value="TreeGrafter"/>
</dbReference>
<evidence type="ECO:0000256" key="3">
    <source>
        <dbReference type="ARBA" id="ARBA00022989"/>
    </source>
</evidence>
<keyword evidence="2 5" id="KW-0812">Transmembrane</keyword>
<evidence type="ECO:0000256" key="5">
    <source>
        <dbReference type="HAMAP-Rule" id="MF_01600"/>
    </source>
</evidence>
<dbReference type="InterPro" id="IPR005372">
    <property type="entry name" value="UPF0182"/>
</dbReference>
<sequence>MVGFIVFILYFIFALPLIIKAYKLKTNTPPFHLVKREVFILVLGVIIVTIFLSSVNFITNLLWFKSVNYQNVFLRRIFVKITLFLIGFSISYLLYFVSFYVPKRHEELEVGERIINVSRFVVPLILAFFTGSATSAQFEQVLMFINRTPSNIFDPVFHRDVSFYLFTYPFLNGIVSTLLSIFVIAFLVEEIVYLMYIRPNFSKISRINLHATNLLSILAALILFSVSLKIYLSVYSLLFRKGGAVFGIGYTDFYVRIPIFRIIALLLFVAGLILIIYAIIPRFTARGPVFRILLISAIVVVVFYITVPNIFQALVVRPTELQREKSFLTYNINGTLQGFGLDKVNITEIKDLNPITKDLLSKNQTIVNNFRFWDWRALKDTYQQIQSIRLYYTFNDVDVDRYILNNELREVLVSARELDQGLLPETSKTWVNLHLKFTHGYGICMNTVNEFTQEGLPDLLVKDIPPISTVPELQVIRPEIYFGELTNDYIIVNTGTDEFDYPKGEENVYSKYKENRGIRLTPFNRFLYTISFNDINFIFSRYINSNSKLLYIRNIKDRVSKIAPYLKFDSDPYIVLGNNGKLYWVIDAYTVSNFYPYSEPVYVYNENVNYIRNSVKCVIDAYTGDVTFYIVDNSDPIAKTLSKAFPTLLHSFSEMPEFLKNHMRYPDDLMKIQGYVYLTYHMADPEVFYNKEDAWDIAKEKYYSQTQDVIPYFAIVKDSSGKYTFASLYAFTPLNKSNLVALMIADCSKDNFGKINLLRFPKDRLVYGPLQIEARIDQDSEISKVLTLWNQQGSEVIRGNLLVIPIDTSIIYFEPIYLQANTAKFPQIKKIVLSTQDKLVWGDTFEDSLNLLFGEVQNVPQTPQTQNIKELVDLAKTHFENYKKYVASGDYAKAGEELKAVEDLIQQIENLSKNP</sequence>
<keyword evidence="1 5" id="KW-1003">Cell membrane</keyword>
<feature type="transmembrane region" description="Helical" evidence="5">
    <location>
        <begin position="259"/>
        <end position="280"/>
    </location>
</feature>
<keyword evidence="4 5" id="KW-0472">Membrane</keyword>
<dbReference type="EMBL" id="AP012051">
    <property type="protein sequence ID" value="BAL81529.1"/>
    <property type="molecule type" value="Genomic_DNA"/>
</dbReference>
<proteinExistence type="inferred from homology"/>
<dbReference type="AlphaFoldDB" id="A0A7U6JGC6"/>
<feature type="transmembrane region" description="Helical" evidence="5">
    <location>
        <begin position="292"/>
        <end position="311"/>
    </location>
</feature>
<dbReference type="PANTHER" id="PTHR39344">
    <property type="entry name" value="UPF0182 PROTEIN SLL1060"/>
    <property type="match status" value="1"/>
</dbReference>
<evidence type="ECO:0000256" key="2">
    <source>
        <dbReference type="ARBA" id="ARBA00022692"/>
    </source>
</evidence>
<feature type="transmembrane region" description="Helical" evidence="5">
    <location>
        <begin position="78"/>
        <end position="101"/>
    </location>
</feature>
<evidence type="ECO:0000256" key="4">
    <source>
        <dbReference type="ARBA" id="ARBA00023136"/>
    </source>
</evidence>
<dbReference type="RefSeq" id="WP_014453924.1">
    <property type="nucleotide sequence ID" value="NC_017096.1"/>
</dbReference>
<keyword evidence="7" id="KW-1185">Reference proteome</keyword>
<keyword evidence="3 5" id="KW-1133">Transmembrane helix</keyword>
<organism evidence="6 7">
    <name type="scientific">Caldisericum exile (strain DSM 21853 / NBRC 104410 / AZM16c01)</name>
    <dbReference type="NCBI Taxonomy" id="511051"/>
    <lineage>
        <taxon>Bacteria</taxon>
        <taxon>Pseudomonadati</taxon>
        <taxon>Caldisericota/Cryosericota group</taxon>
        <taxon>Caldisericota</taxon>
        <taxon>Caldisericia</taxon>
        <taxon>Caldisericales</taxon>
        <taxon>Caldisericaceae</taxon>
        <taxon>Caldisericum</taxon>
    </lineage>
</organism>
<accession>A0A7U6JGC6</accession>
<feature type="transmembrane region" description="Helical" evidence="5">
    <location>
        <begin position="38"/>
        <end position="58"/>
    </location>
</feature>
<dbReference type="GO" id="GO:0005886">
    <property type="term" value="C:plasma membrane"/>
    <property type="evidence" value="ECO:0007669"/>
    <property type="project" value="UniProtKB-SubCell"/>
</dbReference>
<feature type="transmembrane region" description="Helical" evidence="5">
    <location>
        <begin position="6"/>
        <end position="22"/>
    </location>
</feature>